<accession>A0ABY5Y865</accession>
<feature type="transmembrane region" description="Helical" evidence="1">
    <location>
        <begin position="174"/>
        <end position="196"/>
    </location>
</feature>
<evidence type="ECO:0000313" key="3">
    <source>
        <dbReference type="Proteomes" id="UP001059209"/>
    </source>
</evidence>
<dbReference type="RefSeq" id="WP_260572878.1">
    <property type="nucleotide sequence ID" value="NZ_CP104205.1"/>
</dbReference>
<organism evidence="2 3">
    <name type="scientific">Maribacter litopenaei</name>
    <dbReference type="NCBI Taxonomy" id="2976127"/>
    <lineage>
        <taxon>Bacteria</taxon>
        <taxon>Pseudomonadati</taxon>
        <taxon>Bacteroidota</taxon>
        <taxon>Flavobacteriia</taxon>
        <taxon>Flavobacteriales</taxon>
        <taxon>Flavobacteriaceae</taxon>
        <taxon>Maribacter</taxon>
    </lineage>
</organism>
<evidence type="ECO:0000256" key="1">
    <source>
        <dbReference type="SAM" id="Phobius"/>
    </source>
</evidence>
<dbReference type="EMBL" id="CP104205">
    <property type="protein sequence ID" value="UWX55026.1"/>
    <property type="molecule type" value="Genomic_DNA"/>
</dbReference>
<dbReference type="Proteomes" id="UP001059209">
    <property type="component" value="Chromosome"/>
</dbReference>
<feature type="transmembrane region" description="Helical" evidence="1">
    <location>
        <begin position="144"/>
        <end position="168"/>
    </location>
</feature>
<feature type="transmembrane region" description="Helical" evidence="1">
    <location>
        <begin position="112"/>
        <end position="132"/>
    </location>
</feature>
<keyword evidence="3" id="KW-1185">Reference proteome</keyword>
<name>A0ABY5Y865_9FLAO</name>
<keyword evidence="1" id="KW-1133">Transmembrane helix</keyword>
<keyword evidence="1" id="KW-0472">Membrane</keyword>
<keyword evidence="1" id="KW-0812">Transmembrane</keyword>
<gene>
    <name evidence="2" type="ORF">NYZ99_20375</name>
</gene>
<evidence type="ECO:0000313" key="2">
    <source>
        <dbReference type="EMBL" id="UWX55026.1"/>
    </source>
</evidence>
<feature type="transmembrane region" description="Helical" evidence="1">
    <location>
        <begin position="88"/>
        <end position="106"/>
    </location>
</feature>
<sequence length="210" mass="24667">MAISKEEVLYIDNYLKFLGIKYLDVRLEILDHLASEFESTEKQINLGDFLRTKRPFVKNYENQWQKAKHWGHQKALIKRILGYFYKPNQLFIPICIGIFLGFNTTLLPKSLIAISFFISLIVPQCIHFYVYYKPVGIYKNIQSAKYILSIMALPSIFMYLMGIMAPIVKESPTVFYAYWFFAMVFNIAGLQEVMILKRQIVKTYNKLISN</sequence>
<protein>
    <recommendedName>
        <fullName evidence="4">DUF1700 domain-containing protein</fullName>
    </recommendedName>
</protein>
<reference evidence="2" key="1">
    <citation type="submission" date="2022-09" db="EMBL/GenBank/DDBJ databases">
        <title>Maribacter litopenaei sp. nov., isolated from the intestinal tract of the Pacific White Shrimp, Litopenaeus vannamei.</title>
        <authorList>
            <person name="Kim S.Y."/>
            <person name="Hwang C.Y."/>
        </authorList>
    </citation>
    <scope>NUCLEOTIDE SEQUENCE</scope>
    <source>
        <strain evidence="2">HL-LV01</strain>
    </source>
</reference>
<evidence type="ECO:0008006" key="4">
    <source>
        <dbReference type="Google" id="ProtNLM"/>
    </source>
</evidence>
<proteinExistence type="predicted"/>